<protein>
    <submittedName>
        <fullName evidence="2">Uncharacterized protein</fullName>
    </submittedName>
</protein>
<evidence type="ECO:0000313" key="3">
    <source>
        <dbReference type="Proteomes" id="UP000030641"/>
    </source>
</evidence>
<dbReference type="RefSeq" id="XP_013346310.1">
    <property type="nucleotide sequence ID" value="XM_013490856.1"/>
</dbReference>
<feature type="compositionally biased region" description="Polar residues" evidence="1">
    <location>
        <begin position="195"/>
        <end position="211"/>
    </location>
</feature>
<gene>
    <name evidence="2" type="ORF">AUEXF2481DRAFT_37309</name>
</gene>
<dbReference type="HOGENOM" id="CLU_538581_0_0_1"/>
<proteinExistence type="predicted"/>
<dbReference type="AlphaFoldDB" id="A0A074YUG6"/>
<accession>A0A074YUG6</accession>
<dbReference type="GeneID" id="25365813"/>
<dbReference type="InParanoid" id="A0A074YUG6"/>
<name>A0A074YUG6_AURSE</name>
<sequence length="506" mass="56454">MDYLYNMREEFSTSETILPLTERQARPMTRWLDSLPENLLPVNEGTLDIEGLQQFWPYRPGLGDPTQPAAELEWLFDQELQVGQALRRARRFGQQTEEFQLMPTIPEGQVLSMEQILYNEIMDTVETAADGAQWQVPEPYVSSWNVITGYPTRVPTPTQMISSYQSVRVSPSLYPTEEPVADPTPGPTAEPSADPTAQPTVLPTAEPNSDPITGPDTVPIQNMGDQLGNLVFLADGSFQIIGYAGWTIASAAADALLTRLNTCSPVGGHTLIRAPSGESTSSGANFVIQGTLTMAKGAEAGACFSEMIKQVNKNPGFKLVEEGFEDALEHNPIGKKIKIPKHIPKSNLKNLRFKSVKDVQNAVVQVPQRMSEISKNMAKSLRKTGTFKKGWYKPNKLMKSKIFTKDGWVKFAQNNLNPKNLSLKKGAPALKSFWKKLASPKMWWRWLKVPLQWLAHPMRFLKLTLKMPVWNKAFSGIMTSGALKALMKLRLPFCLVIRLGFRGFTC</sequence>
<evidence type="ECO:0000313" key="2">
    <source>
        <dbReference type="EMBL" id="KEQ97767.1"/>
    </source>
</evidence>
<dbReference type="EMBL" id="KL584753">
    <property type="protein sequence ID" value="KEQ97767.1"/>
    <property type="molecule type" value="Genomic_DNA"/>
</dbReference>
<dbReference type="STRING" id="1043005.A0A074YUG6"/>
<evidence type="ECO:0000256" key="1">
    <source>
        <dbReference type="SAM" id="MobiDB-lite"/>
    </source>
</evidence>
<dbReference type="Proteomes" id="UP000030641">
    <property type="component" value="Unassembled WGS sequence"/>
</dbReference>
<reference evidence="2 3" key="1">
    <citation type="journal article" date="2014" name="BMC Genomics">
        <title>Genome sequencing of four Aureobasidium pullulans varieties: biotechnological potential, stress tolerance, and description of new species.</title>
        <authorList>
            <person name="Gostin Ar C."/>
            <person name="Ohm R.A."/>
            <person name="Kogej T."/>
            <person name="Sonjak S."/>
            <person name="Turk M."/>
            <person name="Zajc J."/>
            <person name="Zalar P."/>
            <person name="Grube M."/>
            <person name="Sun H."/>
            <person name="Han J."/>
            <person name="Sharma A."/>
            <person name="Chiniquy J."/>
            <person name="Ngan C.Y."/>
            <person name="Lipzen A."/>
            <person name="Barry K."/>
            <person name="Grigoriev I.V."/>
            <person name="Gunde-Cimerman N."/>
        </authorList>
    </citation>
    <scope>NUCLEOTIDE SEQUENCE [LARGE SCALE GENOMIC DNA]</scope>
    <source>
        <strain evidence="2 3">EXF-2481</strain>
    </source>
</reference>
<feature type="region of interest" description="Disordered" evidence="1">
    <location>
        <begin position="172"/>
        <end position="214"/>
    </location>
</feature>
<organism evidence="2 3">
    <name type="scientific">Aureobasidium subglaciale (strain EXF-2481)</name>
    <name type="common">Aureobasidium pullulans var. subglaciale</name>
    <dbReference type="NCBI Taxonomy" id="1043005"/>
    <lineage>
        <taxon>Eukaryota</taxon>
        <taxon>Fungi</taxon>
        <taxon>Dikarya</taxon>
        <taxon>Ascomycota</taxon>
        <taxon>Pezizomycotina</taxon>
        <taxon>Dothideomycetes</taxon>
        <taxon>Dothideomycetidae</taxon>
        <taxon>Dothideales</taxon>
        <taxon>Saccotheciaceae</taxon>
        <taxon>Aureobasidium</taxon>
    </lineage>
</organism>
<keyword evidence="3" id="KW-1185">Reference proteome</keyword>